<dbReference type="Proteomes" id="UP000322244">
    <property type="component" value="Unassembled WGS sequence"/>
</dbReference>
<dbReference type="PANTHER" id="PTHR35526">
    <property type="entry name" value="ANTI-SIGMA-F FACTOR RSBW-RELATED"/>
    <property type="match status" value="1"/>
</dbReference>
<dbReference type="InterPro" id="IPR003594">
    <property type="entry name" value="HATPase_dom"/>
</dbReference>
<dbReference type="RefSeq" id="WP_149432557.1">
    <property type="nucleotide sequence ID" value="NZ_VLNY01000015.1"/>
</dbReference>
<dbReference type="Pfam" id="PF13581">
    <property type="entry name" value="HATPase_c_2"/>
    <property type="match status" value="1"/>
</dbReference>
<evidence type="ECO:0000259" key="2">
    <source>
        <dbReference type="Pfam" id="PF13581"/>
    </source>
</evidence>
<dbReference type="Gene3D" id="3.30.565.10">
    <property type="entry name" value="Histidine kinase-like ATPase, C-terminal domain"/>
    <property type="match status" value="1"/>
</dbReference>
<dbReference type="GO" id="GO:0004674">
    <property type="term" value="F:protein serine/threonine kinase activity"/>
    <property type="evidence" value="ECO:0007669"/>
    <property type="project" value="UniProtKB-KW"/>
</dbReference>
<name>A0A5A7S5I0_9NOCA</name>
<gene>
    <name evidence="3" type="ORF">FOY51_22720</name>
</gene>
<keyword evidence="3" id="KW-0067">ATP-binding</keyword>
<dbReference type="InterPro" id="IPR036890">
    <property type="entry name" value="HATPase_C_sf"/>
</dbReference>
<keyword evidence="1" id="KW-0418">Kinase</keyword>
<feature type="domain" description="Histidine kinase/HSP90-like ATPase" evidence="2">
    <location>
        <begin position="23"/>
        <end position="120"/>
    </location>
</feature>
<dbReference type="GO" id="GO:0005524">
    <property type="term" value="F:ATP binding"/>
    <property type="evidence" value="ECO:0007669"/>
    <property type="project" value="UniProtKB-KW"/>
</dbReference>
<dbReference type="AlphaFoldDB" id="A0A5A7S5I0"/>
<sequence>MIQAQAVDTEDGGNAPAVEIRVHADPTQLPVVRGIAGALAAQNNFDVDVLADLRLAVDEACTQLIRRALPGSQLICIFHIDEHRIHFAGSTTTENASATPDRGFGWHVLRTLTDEVSMHSASSPLRGSTTTIEFVKQVGGAQE</sequence>
<keyword evidence="3" id="KW-0547">Nucleotide-binding</keyword>
<evidence type="ECO:0000313" key="3">
    <source>
        <dbReference type="EMBL" id="KAA0019461.1"/>
    </source>
</evidence>
<protein>
    <submittedName>
        <fullName evidence="3">ATP-binding protein</fullName>
    </submittedName>
</protein>
<proteinExistence type="predicted"/>
<dbReference type="EMBL" id="VLNY01000015">
    <property type="protein sequence ID" value="KAA0019461.1"/>
    <property type="molecule type" value="Genomic_DNA"/>
</dbReference>
<dbReference type="InterPro" id="IPR050267">
    <property type="entry name" value="Anti-sigma-factor_SerPK"/>
</dbReference>
<organism evidence="3 4">
    <name type="scientific">Antrihabitans cavernicola</name>
    <dbReference type="NCBI Taxonomy" id="2495913"/>
    <lineage>
        <taxon>Bacteria</taxon>
        <taxon>Bacillati</taxon>
        <taxon>Actinomycetota</taxon>
        <taxon>Actinomycetes</taxon>
        <taxon>Mycobacteriales</taxon>
        <taxon>Nocardiaceae</taxon>
        <taxon>Antrihabitans</taxon>
    </lineage>
</organism>
<evidence type="ECO:0000313" key="4">
    <source>
        <dbReference type="Proteomes" id="UP000322244"/>
    </source>
</evidence>
<dbReference type="PANTHER" id="PTHR35526:SF3">
    <property type="entry name" value="ANTI-SIGMA-F FACTOR RSBW"/>
    <property type="match status" value="1"/>
</dbReference>
<reference evidence="3 4" key="1">
    <citation type="submission" date="2019-07" db="EMBL/GenBank/DDBJ databases">
        <title>Rhodococcus cavernicolus sp. nov., isolated from a cave.</title>
        <authorList>
            <person name="Lee S.D."/>
        </authorList>
    </citation>
    <scope>NUCLEOTIDE SEQUENCE [LARGE SCALE GENOMIC DNA]</scope>
    <source>
        <strain evidence="3 4">C1-24</strain>
    </source>
</reference>
<keyword evidence="4" id="KW-1185">Reference proteome</keyword>
<keyword evidence="1" id="KW-0723">Serine/threonine-protein kinase</keyword>
<comment type="caution">
    <text evidence="3">The sequence shown here is derived from an EMBL/GenBank/DDBJ whole genome shotgun (WGS) entry which is preliminary data.</text>
</comment>
<keyword evidence="1" id="KW-0808">Transferase</keyword>
<dbReference type="OrthoDB" id="3694612at2"/>
<evidence type="ECO:0000256" key="1">
    <source>
        <dbReference type="ARBA" id="ARBA00022527"/>
    </source>
</evidence>
<accession>A0A5A7S5I0</accession>